<dbReference type="EMBL" id="CAXIEN010000232">
    <property type="protein sequence ID" value="CAL1288461.1"/>
    <property type="molecule type" value="Genomic_DNA"/>
</dbReference>
<dbReference type="PROSITE" id="PS00233">
    <property type="entry name" value="CHIT_BIND_RR_1"/>
    <property type="match status" value="1"/>
</dbReference>
<accession>A0AAV2AWS8</accession>
<dbReference type="PANTHER" id="PTHR10380">
    <property type="entry name" value="CUTICLE PROTEIN"/>
    <property type="match status" value="1"/>
</dbReference>
<evidence type="ECO:0000256" key="4">
    <source>
        <dbReference type="SAM" id="MobiDB-lite"/>
    </source>
</evidence>
<feature type="region of interest" description="Disordered" evidence="4">
    <location>
        <begin position="221"/>
        <end position="250"/>
    </location>
</feature>
<dbReference type="InterPro" id="IPR050468">
    <property type="entry name" value="Cuticle_Struct_Prot"/>
</dbReference>
<comment type="function">
    <text evidence="1">Component of the rigid cuticle of the spider.</text>
</comment>
<protein>
    <recommendedName>
        <fullName evidence="7">Cuticular protein</fullName>
    </recommendedName>
</protein>
<dbReference type="Proteomes" id="UP001497382">
    <property type="component" value="Unassembled WGS sequence"/>
</dbReference>
<dbReference type="PRINTS" id="PR01217">
    <property type="entry name" value="PRICHEXTENSN"/>
</dbReference>
<evidence type="ECO:0000313" key="6">
    <source>
        <dbReference type="Proteomes" id="UP001497382"/>
    </source>
</evidence>
<dbReference type="PANTHER" id="PTHR10380:SF173">
    <property type="entry name" value="CUTICULAR PROTEIN 47EF, ISOFORM C-RELATED"/>
    <property type="match status" value="1"/>
</dbReference>
<keyword evidence="6" id="KW-1185">Reference proteome</keyword>
<dbReference type="InterPro" id="IPR031311">
    <property type="entry name" value="CHIT_BIND_RR_consensus"/>
</dbReference>
<dbReference type="InterPro" id="IPR000618">
    <property type="entry name" value="Insect_cuticle"/>
</dbReference>
<gene>
    <name evidence="5" type="ORF">LARSCL_LOCUS15361</name>
</gene>
<dbReference type="PROSITE" id="PS51155">
    <property type="entry name" value="CHIT_BIND_RR_2"/>
    <property type="match status" value="1"/>
</dbReference>
<dbReference type="AlphaFoldDB" id="A0AAV2AWS8"/>
<name>A0AAV2AWS8_9ARAC</name>
<evidence type="ECO:0000256" key="2">
    <source>
        <dbReference type="ARBA" id="ARBA00022460"/>
    </source>
</evidence>
<evidence type="ECO:0000313" key="5">
    <source>
        <dbReference type="EMBL" id="CAL1288461.1"/>
    </source>
</evidence>
<sequence>MGQDRKLGVKSPFLLQSTMERILVALAVISCCQAAILLAPRNPDDVGAAVTFNKQDGIGSYDFGYSEGHPSGASFRRESGDIYGNKVGTFGLKDADGRVRIVRYVADANGFRADVTSNEPGVAPQDPASATINKPAIVPAPVVPVAPVAPIAFSPPPPPPPPAVLLPQPKPLPPPPPPQYNYVYSDVAPVAPPPPPPPSYYAPPPPPPAYAVSSPVAIPGPPPPPVSKGPVGFTAYGPAPPPPPPPPPPAYYNNLIQGKGYVSAVRNYGSFVPPFAAAPPRFGYLSSKPPPQPLVYPL</sequence>
<dbReference type="Pfam" id="PF00379">
    <property type="entry name" value="Chitin_bind_4"/>
    <property type="match status" value="1"/>
</dbReference>
<organism evidence="5 6">
    <name type="scientific">Larinioides sclopetarius</name>
    <dbReference type="NCBI Taxonomy" id="280406"/>
    <lineage>
        <taxon>Eukaryota</taxon>
        <taxon>Metazoa</taxon>
        <taxon>Ecdysozoa</taxon>
        <taxon>Arthropoda</taxon>
        <taxon>Chelicerata</taxon>
        <taxon>Arachnida</taxon>
        <taxon>Araneae</taxon>
        <taxon>Araneomorphae</taxon>
        <taxon>Entelegynae</taxon>
        <taxon>Araneoidea</taxon>
        <taxon>Araneidae</taxon>
        <taxon>Larinioides</taxon>
    </lineage>
</organism>
<evidence type="ECO:0000256" key="3">
    <source>
        <dbReference type="PROSITE-ProRule" id="PRU00497"/>
    </source>
</evidence>
<evidence type="ECO:0008006" key="7">
    <source>
        <dbReference type="Google" id="ProtNLM"/>
    </source>
</evidence>
<comment type="caution">
    <text evidence="5">The sequence shown here is derived from an EMBL/GenBank/DDBJ whole genome shotgun (WGS) entry which is preliminary data.</text>
</comment>
<reference evidence="5 6" key="1">
    <citation type="submission" date="2024-04" db="EMBL/GenBank/DDBJ databases">
        <authorList>
            <person name="Rising A."/>
            <person name="Reimegard J."/>
            <person name="Sonavane S."/>
            <person name="Akerstrom W."/>
            <person name="Nylinder S."/>
            <person name="Hedman E."/>
            <person name="Kallberg Y."/>
        </authorList>
    </citation>
    <scope>NUCLEOTIDE SEQUENCE [LARGE SCALE GENOMIC DNA]</scope>
</reference>
<proteinExistence type="predicted"/>
<keyword evidence="2 3" id="KW-0193">Cuticle</keyword>
<dbReference type="GO" id="GO:0062129">
    <property type="term" value="C:chitin-based extracellular matrix"/>
    <property type="evidence" value="ECO:0007669"/>
    <property type="project" value="TreeGrafter"/>
</dbReference>
<feature type="compositionally biased region" description="Pro residues" evidence="4">
    <location>
        <begin position="238"/>
        <end position="250"/>
    </location>
</feature>
<dbReference type="GO" id="GO:0008010">
    <property type="term" value="F:structural constituent of chitin-based larval cuticle"/>
    <property type="evidence" value="ECO:0007669"/>
    <property type="project" value="TreeGrafter"/>
</dbReference>
<evidence type="ECO:0000256" key="1">
    <source>
        <dbReference type="ARBA" id="ARBA00002980"/>
    </source>
</evidence>